<dbReference type="EMBL" id="JANBQB010000850">
    <property type="protein sequence ID" value="KAJ1973314.1"/>
    <property type="molecule type" value="Genomic_DNA"/>
</dbReference>
<dbReference type="PROSITE" id="PS51140">
    <property type="entry name" value="CUE"/>
    <property type="match status" value="1"/>
</dbReference>
<evidence type="ECO:0000256" key="1">
    <source>
        <dbReference type="SAM" id="MobiDB-lite"/>
    </source>
</evidence>
<feature type="compositionally biased region" description="Low complexity" evidence="1">
    <location>
        <begin position="74"/>
        <end position="87"/>
    </location>
</feature>
<keyword evidence="4" id="KW-1185">Reference proteome</keyword>
<feature type="compositionally biased region" description="Polar residues" evidence="1">
    <location>
        <begin position="392"/>
        <end position="416"/>
    </location>
</feature>
<accession>A0A9W8B2Z2</accession>
<feature type="domain" description="CUE" evidence="2">
    <location>
        <begin position="4"/>
        <end position="47"/>
    </location>
</feature>
<dbReference type="InterPro" id="IPR009060">
    <property type="entry name" value="UBA-like_sf"/>
</dbReference>
<feature type="compositionally biased region" description="Low complexity" evidence="1">
    <location>
        <begin position="439"/>
        <end position="455"/>
    </location>
</feature>
<proteinExistence type="predicted"/>
<feature type="region of interest" description="Disordered" evidence="1">
    <location>
        <begin position="45"/>
        <end position="131"/>
    </location>
</feature>
<dbReference type="Pfam" id="PF02845">
    <property type="entry name" value="CUE"/>
    <property type="match status" value="1"/>
</dbReference>
<feature type="region of interest" description="Disordered" evidence="1">
    <location>
        <begin position="162"/>
        <end position="218"/>
    </location>
</feature>
<dbReference type="SUPFAM" id="SSF46934">
    <property type="entry name" value="UBA-like"/>
    <property type="match status" value="1"/>
</dbReference>
<sequence length="475" mass="50370">MADTFQQNLQILSRMFPNLDADVRETVLHAQQGNLNNAINVLLEMAGPDDSDGSGPSSPPTNQPTVSADTTTGPSPVAVANAKAPPVEGRSPQLVTQETEESTKEALSPTAPGPAPHAVPEEPPRASQGTLSLATHDAPANAADTSRDEQIARDLELALQLEDQERQQYEAQQWAQQQQASGQPPLPQRPLYSQQGRYNMGSGNEPTGPRHGRKSPEFIDKVAAFTETSWVKLQGLWGQVSHRINEAVKDNHDPSRPVPGNSNYGGTSSGGAYHSRIIQDEEDEAFHGPPPPLPRRSTDGARHQPQLPTGTPPTLPGRTASSEHIEPSNATGAARASVVMVKPGKIVSPSPAQVIPDPLPSATDQWMDEEQQSADNQSAQALRNLAKEETSPLASTASPNVAAPTTTSPEPNQASSLDPDKGNSRSPTTAPMAKPTDHASPNAQSPTTATAQPTEPDTDWNMIDKDSPASPLKGE</sequence>
<feature type="compositionally biased region" description="Low complexity" evidence="1">
    <location>
        <begin position="169"/>
        <end position="183"/>
    </location>
</feature>
<feature type="compositionally biased region" description="Polar residues" evidence="1">
    <location>
        <begin position="63"/>
        <end position="73"/>
    </location>
</feature>
<dbReference type="Gene3D" id="1.10.8.10">
    <property type="entry name" value="DNA helicase RuvA subunit, C-terminal domain"/>
    <property type="match status" value="1"/>
</dbReference>
<name>A0A9W8B2Z2_9FUNG</name>
<reference evidence="3" key="1">
    <citation type="submission" date="2022-07" db="EMBL/GenBank/DDBJ databases">
        <title>Phylogenomic reconstructions and comparative analyses of Kickxellomycotina fungi.</title>
        <authorList>
            <person name="Reynolds N.K."/>
            <person name="Stajich J.E."/>
            <person name="Barry K."/>
            <person name="Grigoriev I.V."/>
            <person name="Crous P."/>
            <person name="Smith M.E."/>
        </authorList>
    </citation>
    <scope>NUCLEOTIDE SEQUENCE</scope>
    <source>
        <strain evidence="3">RSA 567</strain>
    </source>
</reference>
<dbReference type="AlphaFoldDB" id="A0A9W8B2Z2"/>
<evidence type="ECO:0000313" key="4">
    <source>
        <dbReference type="Proteomes" id="UP001151582"/>
    </source>
</evidence>
<dbReference type="InterPro" id="IPR003892">
    <property type="entry name" value="CUE"/>
</dbReference>
<dbReference type="SMART" id="SM00546">
    <property type="entry name" value="CUE"/>
    <property type="match status" value="1"/>
</dbReference>
<feature type="compositionally biased region" description="Polar residues" evidence="1">
    <location>
        <begin position="191"/>
        <end position="205"/>
    </location>
</feature>
<feature type="region of interest" description="Disordered" evidence="1">
    <location>
        <begin position="249"/>
        <end position="475"/>
    </location>
</feature>
<evidence type="ECO:0000259" key="2">
    <source>
        <dbReference type="PROSITE" id="PS51140"/>
    </source>
</evidence>
<comment type="caution">
    <text evidence="3">The sequence shown here is derived from an EMBL/GenBank/DDBJ whole genome shotgun (WGS) entry which is preliminary data.</text>
</comment>
<dbReference type="GO" id="GO:0043130">
    <property type="term" value="F:ubiquitin binding"/>
    <property type="evidence" value="ECO:0007669"/>
    <property type="project" value="InterPro"/>
</dbReference>
<dbReference type="Proteomes" id="UP001151582">
    <property type="component" value="Unassembled WGS sequence"/>
</dbReference>
<dbReference type="OrthoDB" id="9942608at2759"/>
<protein>
    <recommendedName>
        <fullName evidence="2">CUE domain-containing protein</fullName>
    </recommendedName>
</protein>
<organism evidence="3 4">
    <name type="scientific">Dimargaris verticillata</name>
    <dbReference type="NCBI Taxonomy" id="2761393"/>
    <lineage>
        <taxon>Eukaryota</taxon>
        <taxon>Fungi</taxon>
        <taxon>Fungi incertae sedis</taxon>
        <taxon>Zoopagomycota</taxon>
        <taxon>Kickxellomycotina</taxon>
        <taxon>Dimargaritomycetes</taxon>
        <taxon>Dimargaritales</taxon>
        <taxon>Dimargaritaceae</taxon>
        <taxon>Dimargaris</taxon>
    </lineage>
</organism>
<evidence type="ECO:0000313" key="3">
    <source>
        <dbReference type="EMBL" id="KAJ1973314.1"/>
    </source>
</evidence>
<gene>
    <name evidence="3" type="ORF">H4R34_005119</name>
</gene>